<evidence type="ECO:0000256" key="4">
    <source>
        <dbReference type="ARBA" id="ARBA00023157"/>
    </source>
</evidence>
<keyword evidence="10" id="KW-1185">Reference proteome</keyword>
<dbReference type="Proteomes" id="UP001630127">
    <property type="component" value="Unassembled WGS sequence"/>
</dbReference>
<dbReference type="InterPro" id="IPR044965">
    <property type="entry name" value="Glyco_hydro_17_plant"/>
</dbReference>
<keyword evidence="3 7" id="KW-0378">Hydrolase</keyword>
<comment type="caution">
    <text evidence="9">The sequence shown here is derived from an EMBL/GenBank/DDBJ whole genome shotgun (WGS) entry which is preliminary data.</text>
</comment>
<evidence type="ECO:0000259" key="8">
    <source>
        <dbReference type="SMART" id="SM00768"/>
    </source>
</evidence>
<dbReference type="SUPFAM" id="SSF51445">
    <property type="entry name" value="(Trans)glycosidases"/>
    <property type="match status" value="1"/>
</dbReference>
<keyword evidence="2" id="KW-0732">Signal</keyword>
<proteinExistence type="inferred from homology"/>
<name>A0ABD3A804_9GENT</name>
<dbReference type="PROSITE" id="PS00587">
    <property type="entry name" value="GLYCOSYL_HYDROL_F17"/>
    <property type="match status" value="1"/>
</dbReference>
<dbReference type="PANTHER" id="PTHR32227">
    <property type="entry name" value="GLUCAN ENDO-1,3-BETA-GLUCOSIDASE BG1-RELATED-RELATED"/>
    <property type="match status" value="1"/>
</dbReference>
<evidence type="ECO:0000256" key="1">
    <source>
        <dbReference type="ARBA" id="ARBA00008773"/>
    </source>
</evidence>
<keyword evidence="4" id="KW-1015">Disulfide bond</keyword>
<sequence length="469" mass="52369">MATQRMIPSMVVDMLMQTNIKEVKLFSASDNVMEAFGGTGIGLVITMPNSSIDIMMVLEVFAEFWINNNIGKFNNSVNFRYVYIGTQPLSRRFFNQSFANCTEVLERTQKALSKNFGHVKATISHYTDVLIPVQKPSEAEFKDELKPVMARQCQFLKKNDAPIGVDIFPLLAVNDLFNYDTEFAFFENNSTSVFQDGNKTYSNVFEVMYDQYDAALEKLGCPNMTIVVGEIGWPTDGIPEGNVVNAKRFHQGLAKCIASNKGTPRRPGPIDAYIHNLADENANNKLAGTFMRHWGIYKFDGQPKFNIDFEGDGRDNTMVSAIGITHMPKRWCIYNNLTTNASGSYPSHDLNALFSNACRIGDCTATEPGGSCSNLSYPQRISYGFNMGFQGLSQKVLNSTCDYDGYGKIVSEDPSTESCVFPVEILAAEIPNFTGTVQKSPAYALRPLSRSIIPIVQFLFIFFNLMCTW</sequence>
<dbReference type="GO" id="GO:0016798">
    <property type="term" value="F:hydrolase activity, acting on glycosyl bonds"/>
    <property type="evidence" value="ECO:0007669"/>
    <property type="project" value="UniProtKB-KW"/>
</dbReference>
<comment type="similarity">
    <text evidence="1 6">Belongs to the glycosyl hydrolase 17 family.</text>
</comment>
<evidence type="ECO:0000256" key="2">
    <source>
        <dbReference type="ARBA" id="ARBA00022729"/>
    </source>
</evidence>
<evidence type="ECO:0000313" key="9">
    <source>
        <dbReference type="EMBL" id="KAL3527886.1"/>
    </source>
</evidence>
<dbReference type="AlphaFoldDB" id="A0ABD3A804"/>
<evidence type="ECO:0000256" key="7">
    <source>
        <dbReference type="RuleBase" id="RU004336"/>
    </source>
</evidence>
<dbReference type="SMART" id="SM00768">
    <property type="entry name" value="X8"/>
    <property type="match status" value="1"/>
</dbReference>
<dbReference type="EMBL" id="JBJUIK010000005">
    <property type="protein sequence ID" value="KAL3527886.1"/>
    <property type="molecule type" value="Genomic_DNA"/>
</dbReference>
<keyword evidence="5 7" id="KW-0326">Glycosidase</keyword>
<dbReference type="Gene3D" id="3.20.20.80">
    <property type="entry name" value="Glycosidases"/>
    <property type="match status" value="1"/>
</dbReference>
<dbReference type="InterPro" id="IPR012946">
    <property type="entry name" value="X8"/>
</dbReference>
<evidence type="ECO:0000256" key="3">
    <source>
        <dbReference type="ARBA" id="ARBA00022801"/>
    </source>
</evidence>
<dbReference type="InterPro" id="IPR017853">
    <property type="entry name" value="GH"/>
</dbReference>
<accession>A0ABD3A804</accession>
<dbReference type="InterPro" id="IPR000490">
    <property type="entry name" value="Glyco_hydro_17"/>
</dbReference>
<reference evidence="9 10" key="1">
    <citation type="submission" date="2024-11" db="EMBL/GenBank/DDBJ databases">
        <title>A near-complete genome assembly of Cinchona calisaya.</title>
        <authorList>
            <person name="Lian D.C."/>
            <person name="Zhao X.W."/>
            <person name="Wei L."/>
        </authorList>
    </citation>
    <scope>NUCLEOTIDE SEQUENCE [LARGE SCALE GENOMIC DNA]</scope>
    <source>
        <tissue evidence="9">Nenye</tissue>
    </source>
</reference>
<evidence type="ECO:0000313" key="10">
    <source>
        <dbReference type="Proteomes" id="UP001630127"/>
    </source>
</evidence>
<gene>
    <name evidence="9" type="ORF">ACH5RR_012542</name>
</gene>
<dbReference type="Pfam" id="PF00332">
    <property type="entry name" value="Glyco_hydro_17"/>
    <property type="match status" value="1"/>
</dbReference>
<evidence type="ECO:0000256" key="6">
    <source>
        <dbReference type="RuleBase" id="RU004335"/>
    </source>
</evidence>
<organism evidence="9 10">
    <name type="scientific">Cinchona calisaya</name>
    <dbReference type="NCBI Taxonomy" id="153742"/>
    <lineage>
        <taxon>Eukaryota</taxon>
        <taxon>Viridiplantae</taxon>
        <taxon>Streptophyta</taxon>
        <taxon>Embryophyta</taxon>
        <taxon>Tracheophyta</taxon>
        <taxon>Spermatophyta</taxon>
        <taxon>Magnoliopsida</taxon>
        <taxon>eudicotyledons</taxon>
        <taxon>Gunneridae</taxon>
        <taxon>Pentapetalae</taxon>
        <taxon>asterids</taxon>
        <taxon>lamiids</taxon>
        <taxon>Gentianales</taxon>
        <taxon>Rubiaceae</taxon>
        <taxon>Cinchonoideae</taxon>
        <taxon>Cinchoneae</taxon>
        <taxon>Cinchona</taxon>
    </lineage>
</organism>
<evidence type="ECO:0000256" key="5">
    <source>
        <dbReference type="ARBA" id="ARBA00023295"/>
    </source>
</evidence>
<feature type="domain" description="X8" evidence="8">
    <location>
        <begin position="330"/>
        <end position="421"/>
    </location>
</feature>
<protein>
    <recommendedName>
        <fullName evidence="8">X8 domain-containing protein</fullName>
    </recommendedName>
</protein>